<dbReference type="EMBL" id="CP047656">
    <property type="protein sequence ID" value="QHJ10018.1"/>
    <property type="molecule type" value="Genomic_DNA"/>
</dbReference>
<proteinExistence type="predicted"/>
<evidence type="ECO:0000256" key="1">
    <source>
        <dbReference type="ARBA" id="ARBA00023002"/>
    </source>
</evidence>
<dbReference type="AlphaFoldDB" id="A0A857JFQ2"/>
<dbReference type="GO" id="GO:0051537">
    <property type="term" value="F:2 iron, 2 sulfur cluster binding"/>
    <property type="evidence" value="ECO:0007669"/>
    <property type="project" value="InterPro"/>
</dbReference>
<dbReference type="CDD" id="cd03529">
    <property type="entry name" value="Rieske_NirD"/>
    <property type="match status" value="1"/>
</dbReference>
<reference evidence="4 5" key="1">
    <citation type="submission" date="2019-12" db="EMBL/GenBank/DDBJ databases">
        <title>Genome sequencing and assembly of endphytes of Porphyra tenera.</title>
        <authorList>
            <person name="Park J.M."/>
            <person name="Shin R."/>
            <person name="Jo S.H."/>
        </authorList>
    </citation>
    <scope>NUCLEOTIDE SEQUENCE [LARGE SCALE GENOMIC DNA]</scope>
    <source>
        <strain evidence="4 5">GPM4</strain>
    </source>
</reference>
<keyword evidence="5" id="KW-1185">Reference proteome</keyword>
<dbReference type="GO" id="GO:0106316">
    <property type="term" value="F:nitrite reductase (NADH) activity"/>
    <property type="evidence" value="ECO:0007669"/>
    <property type="project" value="UniProtKB-EC"/>
</dbReference>
<evidence type="ECO:0000256" key="2">
    <source>
        <dbReference type="ARBA" id="ARBA00023063"/>
    </source>
</evidence>
<evidence type="ECO:0000259" key="3">
    <source>
        <dbReference type="Pfam" id="PF13806"/>
    </source>
</evidence>
<evidence type="ECO:0000313" key="4">
    <source>
        <dbReference type="EMBL" id="QHJ10018.1"/>
    </source>
</evidence>
<keyword evidence="2" id="KW-0534">Nitrate assimilation</keyword>
<dbReference type="EC" id="1.7.1.15" evidence="4"/>
<dbReference type="PANTHER" id="PTHR40562">
    <property type="match status" value="1"/>
</dbReference>
<dbReference type="Pfam" id="PF13806">
    <property type="entry name" value="Rieske_2"/>
    <property type="match status" value="1"/>
</dbReference>
<dbReference type="PROSITE" id="PS51300">
    <property type="entry name" value="NIRD"/>
    <property type="match status" value="1"/>
</dbReference>
<dbReference type="KEGG" id="pmes:FX988_00227"/>
<dbReference type="InterPro" id="IPR012748">
    <property type="entry name" value="Rieske-like_NirD"/>
</dbReference>
<gene>
    <name evidence="4" type="ORF">FX988_00227</name>
</gene>
<dbReference type="PANTHER" id="PTHR40562:SF1">
    <property type="entry name" value="NITRITE REDUCTASE (NADH) SMALL SUBUNIT"/>
    <property type="match status" value="1"/>
</dbReference>
<dbReference type="Gene3D" id="2.102.10.10">
    <property type="entry name" value="Rieske [2Fe-2S] iron-sulphur domain"/>
    <property type="match status" value="1"/>
</dbReference>
<dbReference type="InterPro" id="IPR017881">
    <property type="entry name" value="NirD"/>
</dbReference>
<accession>A0A857JFQ2</accession>
<sequence>MNKEQNWTDICNLDDLVDNSGVCALVKGEQVAIFKVQTKDEAQFYAVSNWDPIGKANVLYRGLIGSVADKTVIISPLYKQRYCLQSGKCLDDEQQNVSVYGVRVEGSKVQLDVA</sequence>
<feature type="domain" description="Rieske-like [2Fe-2S]" evidence="3">
    <location>
        <begin position="6"/>
        <end position="111"/>
    </location>
</feature>
<dbReference type="InterPro" id="IPR036922">
    <property type="entry name" value="Rieske_2Fe-2S_sf"/>
</dbReference>
<keyword evidence="1 4" id="KW-0560">Oxidoreductase</keyword>
<name>A0A857JFQ2_9ALTE</name>
<dbReference type="NCBIfam" id="TIGR02378">
    <property type="entry name" value="nirD_assim_sml"/>
    <property type="match status" value="1"/>
</dbReference>
<dbReference type="GO" id="GO:0042128">
    <property type="term" value="P:nitrate assimilation"/>
    <property type="evidence" value="ECO:0007669"/>
    <property type="project" value="UniProtKB-KW"/>
</dbReference>
<dbReference type="Proteomes" id="UP000464524">
    <property type="component" value="Chromosome"/>
</dbReference>
<protein>
    <submittedName>
        <fullName evidence="4">Nitrite reductase (NADH) small subunit</fullName>
        <ecNumber evidence="4">1.7.1.15</ecNumber>
    </submittedName>
</protein>
<dbReference type="SUPFAM" id="SSF50022">
    <property type="entry name" value="ISP domain"/>
    <property type="match status" value="1"/>
</dbReference>
<organism evidence="4 5">
    <name type="scientific">Paraglaciecola mesophila</name>
    <dbReference type="NCBI Taxonomy" id="197222"/>
    <lineage>
        <taxon>Bacteria</taxon>
        <taxon>Pseudomonadati</taxon>
        <taxon>Pseudomonadota</taxon>
        <taxon>Gammaproteobacteria</taxon>
        <taxon>Alteromonadales</taxon>
        <taxon>Alteromonadaceae</taxon>
        <taxon>Paraglaciecola</taxon>
    </lineage>
</organism>
<dbReference type="OrthoDB" id="516687at2"/>
<evidence type="ECO:0000313" key="5">
    <source>
        <dbReference type="Proteomes" id="UP000464524"/>
    </source>
</evidence>
<dbReference type="RefSeq" id="WP_160177952.1">
    <property type="nucleotide sequence ID" value="NZ_CP047656.1"/>
</dbReference>